<gene>
    <name evidence="6" type="ORF">SAMN02910377_02172</name>
</gene>
<dbReference type="Pfam" id="PF13407">
    <property type="entry name" value="Peripla_BP_4"/>
    <property type="match status" value="1"/>
</dbReference>
<accession>A0A1H7KY49</accession>
<feature type="chain" id="PRO_5039582728" evidence="4">
    <location>
        <begin position="31"/>
        <end position="333"/>
    </location>
</feature>
<comment type="subcellular location">
    <subcellularLocation>
        <location evidence="1">Cell envelope</location>
    </subcellularLocation>
</comment>
<dbReference type="InterPro" id="IPR028082">
    <property type="entry name" value="Peripla_BP_I"/>
</dbReference>
<sequence>MKSKIKKLLCMTMIGVLAIASMVGCGSANSSSGKVSAKGTNIYFSIPDVDDTFRAALSDAINQAAAESGATVTTEYCGNSTDEQLHMIEAAAASGQYNAIICRIVDISTALQMEIAAGDLPIVFVNNEPSSEYLKADKYIYAGSFEQDAGKFQAEYVWNKLGNPSSMNIVILEGEKGHAGAIGRTNAIKYFYRDNGVDANIVFMDHANWSDTEAYEKLDAFKLTNQSFDAIFCNNDTMALGAVKWLKDNGYDPSKYLVAGVDATADGCASIKAGDMYMTVLQDAQGQGVAAVNACAMLSKGQSISSIEGATDDLKYVLVPFVPVDASNVSEVQ</sequence>
<dbReference type="GO" id="GO:0030246">
    <property type="term" value="F:carbohydrate binding"/>
    <property type="evidence" value="ECO:0007669"/>
    <property type="project" value="UniProtKB-ARBA"/>
</dbReference>
<dbReference type="EMBL" id="FNZX01000014">
    <property type="protein sequence ID" value="SEK91658.1"/>
    <property type="molecule type" value="Genomic_DNA"/>
</dbReference>
<dbReference type="SUPFAM" id="SSF53822">
    <property type="entry name" value="Periplasmic binding protein-like I"/>
    <property type="match status" value="1"/>
</dbReference>
<dbReference type="GO" id="GO:0030313">
    <property type="term" value="C:cell envelope"/>
    <property type="evidence" value="ECO:0007669"/>
    <property type="project" value="UniProtKB-SubCell"/>
</dbReference>
<evidence type="ECO:0000256" key="2">
    <source>
        <dbReference type="ARBA" id="ARBA00007639"/>
    </source>
</evidence>
<dbReference type="PANTHER" id="PTHR46847">
    <property type="entry name" value="D-ALLOSE-BINDING PERIPLASMIC PROTEIN-RELATED"/>
    <property type="match status" value="1"/>
</dbReference>
<evidence type="ECO:0000256" key="4">
    <source>
        <dbReference type="SAM" id="SignalP"/>
    </source>
</evidence>
<dbReference type="Proteomes" id="UP000182321">
    <property type="component" value="Unassembled WGS sequence"/>
</dbReference>
<reference evidence="7" key="1">
    <citation type="submission" date="2016-10" db="EMBL/GenBank/DDBJ databases">
        <authorList>
            <person name="Varghese N."/>
        </authorList>
    </citation>
    <scope>NUCLEOTIDE SEQUENCE [LARGE SCALE GENOMIC DNA]</scope>
    <source>
        <strain evidence="7">ACV-9</strain>
    </source>
</reference>
<dbReference type="PANTHER" id="PTHR46847:SF1">
    <property type="entry name" value="D-ALLOSE-BINDING PERIPLASMIC PROTEIN-RELATED"/>
    <property type="match status" value="1"/>
</dbReference>
<evidence type="ECO:0000256" key="1">
    <source>
        <dbReference type="ARBA" id="ARBA00004196"/>
    </source>
</evidence>
<comment type="similarity">
    <text evidence="2">Belongs to the bacterial solute-binding protein 2 family.</text>
</comment>
<dbReference type="AlphaFoldDB" id="A0A1H7KY49"/>
<organism evidence="6 7">
    <name type="scientific">Pseudobutyrivibrio ruminis</name>
    <dbReference type="NCBI Taxonomy" id="46206"/>
    <lineage>
        <taxon>Bacteria</taxon>
        <taxon>Bacillati</taxon>
        <taxon>Bacillota</taxon>
        <taxon>Clostridia</taxon>
        <taxon>Lachnospirales</taxon>
        <taxon>Lachnospiraceae</taxon>
        <taxon>Pseudobutyrivibrio</taxon>
    </lineage>
</organism>
<evidence type="ECO:0000256" key="3">
    <source>
        <dbReference type="ARBA" id="ARBA00022729"/>
    </source>
</evidence>
<evidence type="ECO:0000313" key="6">
    <source>
        <dbReference type="EMBL" id="SEK91658.1"/>
    </source>
</evidence>
<dbReference type="PROSITE" id="PS51257">
    <property type="entry name" value="PROKAR_LIPOPROTEIN"/>
    <property type="match status" value="1"/>
</dbReference>
<protein>
    <submittedName>
        <fullName evidence="6">Inositol transport system substrate-binding protein</fullName>
    </submittedName>
</protein>
<feature type="signal peptide" evidence="4">
    <location>
        <begin position="1"/>
        <end position="30"/>
    </location>
</feature>
<dbReference type="RefSeq" id="WP_177175722.1">
    <property type="nucleotide sequence ID" value="NZ_FNZX01000014.1"/>
</dbReference>
<feature type="domain" description="Periplasmic binding protein" evidence="5">
    <location>
        <begin position="42"/>
        <end position="302"/>
    </location>
</feature>
<evidence type="ECO:0000313" key="7">
    <source>
        <dbReference type="Proteomes" id="UP000182321"/>
    </source>
</evidence>
<evidence type="ECO:0000259" key="5">
    <source>
        <dbReference type="Pfam" id="PF13407"/>
    </source>
</evidence>
<keyword evidence="3 4" id="KW-0732">Signal</keyword>
<keyword evidence="7" id="KW-1185">Reference proteome</keyword>
<proteinExistence type="inferred from homology"/>
<name>A0A1H7KY49_9FIRM</name>
<dbReference type="Gene3D" id="3.40.50.2300">
    <property type="match status" value="2"/>
</dbReference>
<dbReference type="InterPro" id="IPR025997">
    <property type="entry name" value="SBP_2_dom"/>
</dbReference>